<dbReference type="EMBL" id="JAKUCV010005381">
    <property type="protein sequence ID" value="KAJ4831399.1"/>
    <property type="molecule type" value="Genomic_DNA"/>
</dbReference>
<dbReference type="InterPro" id="IPR042197">
    <property type="entry name" value="Apaf_helical"/>
</dbReference>
<dbReference type="GO" id="GO:0043531">
    <property type="term" value="F:ADP binding"/>
    <property type="evidence" value="ECO:0007669"/>
    <property type="project" value="InterPro"/>
</dbReference>
<feature type="domain" description="NB-ARC" evidence="7">
    <location>
        <begin position="122"/>
        <end position="193"/>
    </location>
</feature>
<dbReference type="InterPro" id="IPR036388">
    <property type="entry name" value="WH-like_DNA-bd_sf"/>
</dbReference>
<dbReference type="InterPro" id="IPR001611">
    <property type="entry name" value="Leu-rich_rpt"/>
</dbReference>
<dbReference type="SMART" id="SM00369">
    <property type="entry name" value="LRR_TYP"/>
    <property type="match status" value="3"/>
</dbReference>
<dbReference type="PANTHER" id="PTHR33463">
    <property type="entry name" value="NB-ARC DOMAIN-CONTAINING PROTEIN-RELATED"/>
    <property type="match status" value="1"/>
</dbReference>
<accession>A0A9Q0FIJ5</accession>
<dbReference type="InterPro" id="IPR058922">
    <property type="entry name" value="WHD_DRP"/>
</dbReference>
<dbReference type="AlphaFoldDB" id="A0A9Q0FIJ5"/>
<evidence type="ECO:0000259" key="8">
    <source>
        <dbReference type="Pfam" id="PF23247"/>
    </source>
</evidence>
<dbReference type="Gene3D" id="3.80.10.10">
    <property type="entry name" value="Ribonuclease Inhibitor"/>
    <property type="match status" value="2"/>
</dbReference>
<evidence type="ECO:0000256" key="6">
    <source>
        <dbReference type="ARBA" id="ARBA00022840"/>
    </source>
</evidence>
<dbReference type="InterPro" id="IPR027417">
    <property type="entry name" value="P-loop_NTPase"/>
</dbReference>
<feature type="domain" description="NB-ARC" evidence="7">
    <location>
        <begin position="207"/>
        <end position="269"/>
    </location>
</feature>
<evidence type="ECO:0000313" key="11">
    <source>
        <dbReference type="Proteomes" id="UP001141552"/>
    </source>
</evidence>
<dbReference type="Pfam" id="PF13855">
    <property type="entry name" value="LRR_8"/>
    <property type="match status" value="1"/>
</dbReference>
<dbReference type="InterPro" id="IPR003591">
    <property type="entry name" value="Leu-rich_rpt_typical-subtyp"/>
</dbReference>
<dbReference type="PANTHER" id="PTHR33463:SF209">
    <property type="entry name" value="DISEASE RESISTANCE PROTEIN RPS2-LIKE"/>
    <property type="match status" value="1"/>
</dbReference>
<dbReference type="GO" id="GO:0005524">
    <property type="term" value="F:ATP binding"/>
    <property type="evidence" value="ECO:0007669"/>
    <property type="project" value="UniProtKB-KW"/>
</dbReference>
<dbReference type="Gene3D" id="1.10.8.430">
    <property type="entry name" value="Helical domain of apoptotic protease-activating factors"/>
    <property type="match status" value="1"/>
</dbReference>
<dbReference type="SUPFAM" id="SSF52058">
    <property type="entry name" value="L domain-like"/>
    <property type="match status" value="1"/>
</dbReference>
<dbReference type="Proteomes" id="UP001141552">
    <property type="component" value="Unassembled WGS sequence"/>
</dbReference>
<comment type="similarity">
    <text evidence="1">Belongs to the disease resistance NB-LRR family.</text>
</comment>
<reference evidence="10" key="2">
    <citation type="journal article" date="2023" name="Plants (Basel)">
        <title>Annotation of the Turnera subulata (Passifloraceae) Draft Genome Reveals the S-Locus Evolved after the Divergence of Turneroideae from Passifloroideae in a Stepwise Manner.</title>
        <authorList>
            <person name="Henning P.M."/>
            <person name="Roalson E.H."/>
            <person name="Mir W."/>
            <person name="McCubbin A.G."/>
            <person name="Shore J.S."/>
        </authorList>
    </citation>
    <scope>NUCLEOTIDE SEQUENCE</scope>
    <source>
        <strain evidence="10">F60SS</strain>
    </source>
</reference>
<dbReference type="Gene3D" id="1.10.10.10">
    <property type="entry name" value="Winged helix-like DNA-binding domain superfamily/Winged helix DNA-binding domain"/>
    <property type="match status" value="1"/>
</dbReference>
<organism evidence="10 11">
    <name type="scientific">Turnera subulata</name>
    <dbReference type="NCBI Taxonomy" id="218843"/>
    <lineage>
        <taxon>Eukaryota</taxon>
        <taxon>Viridiplantae</taxon>
        <taxon>Streptophyta</taxon>
        <taxon>Embryophyta</taxon>
        <taxon>Tracheophyta</taxon>
        <taxon>Spermatophyta</taxon>
        <taxon>Magnoliopsida</taxon>
        <taxon>eudicotyledons</taxon>
        <taxon>Gunneridae</taxon>
        <taxon>Pentapetalae</taxon>
        <taxon>rosids</taxon>
        <taxon>fabids</taxon>
        <taxon>Malpighiales</taxon>
        <taxon>Passifloraceae</taxon>
        <taxon>Turnera</taxon>
    </lineage>
</organism>
<dbReference type="SUPFAM" id="SSF52540">
    <property type="entry name" value="P-loop containing nucleoside triphosphate hydrolases"/>
    <property type="match status" value="1"/>
</dbReference>
<sequence length="908" mass="103640">MADLAATARDLERKLEDTQVQQGMEPKARVKLWLDHVRRTREEGFMILCSAIRPQRLQRYPKYLVSRMKLGKRIEEKLMEISSLEEKLKTFGDDLFGETFVKRGRTLPTIHPVMNPTPMECLSKIWDYMMDSQVGRIGVYGMGGVGKTTIMTEINNRLLNESTQFDCVIWVNVSKESNIVERLQMDISEQLNLDFSPSATEIGEYLWEPFSLEKVEIPLPTPQNGCKLVLTTRSMSICRAMETKQDVEVKVLSEIEAWSLFQEKVGEAALLPGIQNIAKAVAKECGGLPLAIVTVGRALHRVSDISDWENALAETHGRDAFAHPRFSFIKLKDDTIRACFLFCSMYLKGHQIDVNELIDYWMWEGLLGDAGTIQELKLKGKRVLSDLKNACLLHSGTMDGIEFVAIHDLIRDMLIAITSTSPRCLIKPATGLKKPPCVDEWFEDLQRVSLIRNNIRGIDFKPRCPKLTSLLLQDNPFSENILDSFFDDMISLEVLDLSSTGISLLPESVSNLENLRALFLQNCWRLTWMPSLENLAKLKVLDLSWSRRITALPHGLEKLSNLRRLDLTHTTIELFPKGLLAALMLLEELLMLGCGFLWGSEREGGIIGGATIEEVLNCTSLSSLEVDFWKSKVFEYYIKSGHWDQLDTFKFTIGQPFVLVSEKRSIAFRGDFCPTGRPILLPPVSSGLYLDDAKHIIALSPLIPNLMELKYCEVHPSSGVSPPRPVSFWQKMKLFNLPSLWLISRKSMGGDTLTNLRTIEIVGCDNLKFLFLRCLLDNLRSLEEITVRDCCKMRRMVQEEEEESRGEEEGTFNLSSISFPKLRSLKLYRLPLLKSLYDGYIACDALHSIEISGCNALWRLQLLPPPALKAIIRPRDWWESLEWEFPHHKDTFQPYFREWQLNFLSCDN</sequence>
<dbReference type="Pfam" id="PF23247">
    <property type="entry name" value="LRR_RPS2"/>
    <property type="match status" value="1"/>
</dbReference>
<name>A0A9Q0FIJ5_9ROSI</name>
<dbReference type="FunFam" id="1.10.10.10:FF:000322">
    <property type="entry name" value="Probable disease resistance protein At1g63360"/>
    <property type="match status" value="1"/>
</dbReference>
<keyword evidence="6" id="KW-0067">ATP-binding</keyword>
<evidence type="ECO:0008006" key="12">
    <source>
        <dbReference type="Google" id="ProtNLM"/>
    </source>
</evidence>
<protein>
    <recommendedName>
        <fullName evidence="12">NB-ARC domain-containing protein</fullName>
    </recommendedName>
</protein>
<gene>
    <name evidence="10" type="ORF">Tsubulata_020421</name>
</gene>
<dbReference type="OrthoDB" id="1926275at2759"/>
<evidence type="ECO:0000259" key="7">
    <source>
        <dbReference type="Pfam" id="PF00931"/>
    </source>
</evidence>
<proteinExistence type="inferred from homology"/>
<keyword evidence="4" id="KW-0547">Nucleotide-binding</keyword>
<dbReference type="Pfam" id="PF23559">
    <property type="entry name" value="WHD_DRP"/>
    <property type="match status" value="1"/>
</dbReference>
<dbReference type="InterPro" id="IPR050905">
    <property type="entry name" value="Plant_NBS-LRR"/>
</dbReference>
<keyword evidence="2" id="KW-0433">Leucine-rich repeat</keyword>
<dbReference type="InterPro" id="IPR057135">
    <property type="entry name" value="At4g27190-like_LRR"/>
</dbReference>
<dbReference type="GO" id="GO:0006952">
    <property type="term" value="P:defense response"/>
    <property type="evidence" value="ECO:0007669"/>
    <property type="project" value="UniProtKB-KW"/>
</dbReference>
<evidence type="ECO:0000256" key="4">
    <source>
        <dbReference type="ARBA" id="ARBA00022741"/>
    </source>
</evidence>
<keyword evidence="3" id="KW-0677">Repeat</keyword>
<feature type="domain" description="Disease resistance protein At4g27190-like leucine-rich repeats" evidence="8">
    <location>
        <begin position="750"/>
        <end position="859"/>
    </location>
</feature>
<feature type="domain" description="Disease resistance protein winged helix" evidence="9">
    <location>
        <begin position="346"/>
        <end position="413"/>
    </location>
</feature>
<dbReference type="Pfam" id="PF00931">
    <property type="entry name" value="NB-ARC"/>
    <property type="match status" value="2"/>
</dbReference>
<evidence type="ECO:0000256" key="2">
    <source>
        <dbReference type="ARBA" id="ARBA00022614"/>
    </source>
</evidence>
<reference evidence="10" key="1">
    <citation type="submission" date="2022-02" db="EMBL/GenBank/DDBJ databases">
        <authorList>
            <person name="Henning P.M."/>
            <person name="McCubbin A.G."/>
            <person name="Shore J.S."/>
        </authorList>
    </citation>
    <scope>NUCLEOTIDE SEQUENCE</scope>
    <source>
        <strain evidence="10">F60SS</strain>
        <tissue evidence="10">Leaves</tissue>
    </source>
</reference>
<dbReference type="InterPro" id="IPR002182">
    <property type="entry name" value="NB-ARC"/>
</dbReference>
<evidence type="ECO:0000256" key="3">
    <source>
        <dbReference type="ARBA" id="ARBA00022737"/>
    </source>
</evidence>
<dbReference type="InterPro" id="IPR032675">
    <property type="entry name" value="LRR_dom_sf"/>
</dbReference>
<evidence type="ECO:0000256" key="1">
    <source>
        <dbReference type="ARBA" id="ARBA00008894"/>
    </source>
</evidence>
<evidence type="ECO:0000259" key="9">
    <source>
        <dbReference type="Pfam" id="PF23559"/>
    </source>
</evidence>
<dbReference type="Gene3D" id="3.40.50.300">
    <property type="entry name" value="P-loop containing nucleotide triphosphate hydrolases"/>
    <property type="match status" value="1"/>
</dbReference>
<comment type="caution">
    <text evidence="10">The sequence shown here is derived from an EMBL/GenBank/DDBJ whole genome shotgun (WGS) entry which is preliminary data.</text>
</comment>
<evidence type="ECO:0000256" key="5">
    <source>
        <dbReference type="ARBA" id="ARBA00022821"/>
    </source>
</evidence>
<evidence type="ECO:0000313" key="10">
    <source>
        <dbReference type="EMBL" id="KAJ4831399.1"/>
    </source>
</evidence>
<dbReference type="PRINTS" id="PR00364">
    <property type="entry name" value="DISEASERSIST"/>
</dbReference>
<keyword evidence="11" id="KW-1185">Reference proteome</keyword>
<keyword evidence="5" id="KW-0611">Plant defense</keyword>